<feature type="compositionally biased region" description="Polar residues" evidence="1">
    <location>
        <begin position="69"/>
        <end position="82"/>
    </location>
</feature>
<dbReference type="AlphaFoldDB" id="A0A6J8AGJ1"/>
<feature type="compositionally biased region" description="Low complexity" evidence="1">
    <location>
        <begin position="17"/>
        <end position="49"/>
    </location>
</feature>
<keyword evidence="2" id="KW-0812">Transmembrane</keyword>
<evidence type="ECO:0000313" key="3">
    <source>
        <dbReference type="EMBL" id="CAC5367888.1"/>
    </source>
</evidence>
<reference evidence="3 4" key="1">
    <citation type="submission" date="2020-06" db="EMBL/GenBank/DDBJ databases">
        <authorList>
            <person name="Li R."/>
            <person name="Bekaert M."/>
        </authorList>
    </citation>
    <scope>NUCLEOTIDE SEQUENCE [LARGE SCALE GENOMIC DNA]</scope>
    <source>
        <strain evidence="4">wild</strain>
    </source>
</reference>
<keyword evidence="2" id="KW-0472">Membrane</keyword>
<keyword evidence="2" id="KW-1133">Transmembrane helix</keyword>
<organism evidence="3 4">
    <name type="scientific">Mytilus coruscus</name>
    <name type="common">Sea mussel</name>
    <dbReference type="NCBI Taxonomy" id="42192"/>
    <lineage>
        <taxon>Eukaryota</taxon>
        <taxon>Metazoa</taxon>
        <taxon>Spiralia</taxon>
        <taxon>Lophotrochozoa</taxon>
        <taxon>Mollusca</taxon>
        <taxon>Bivalvia</taxon>
        <taxon>Autobranchia</taxon>
        <taxon>Pteriomorphia</taxon>
        <taxon>Mytilida</taxon>
        <taxon>Mytiloidea</taxon>
        <taxon>Mytilidae</taxon>
        <taxon>Mytilinae</taxon>
        <taxon>Mytilus</taxon>
    </lineage>
</organism>
<feature type="compositionally biased region" description="Low complexity" evidence="1">
    <location>
        <begin position="83"/>
        <end position="132"/>
    </location>
</feature>
<accession>A0A6J8AGJ1</accession>
<dbReference type="EMBL" id="CACVKT020001404">
    <property type="protein sequence ID" value="CAC5367888.1"/>
    <property type="molecule type" value="Genomic_DNA"/>
</dbReference>
<evidence type="ECO:0000256" key="1">
    <source>
        <dbReference type="SAM" id="MobiDB-lite"/>
    </source>
</evidence>
<protein>
    <submittedName>
        <fullName evidence="3">Uncharacterized protein</fullName>
    </submittedName>
</protein>
<keyword evidence="4" id="KW-1185">Reference proteome</keyword>
<evidence type="ECO:0000256" key="2">
    <source>
        <dbReference type="SAM" id="Phobius"/>
    </source>
</evidence>
<dbReference type="Proteomes" id="UP000507470">
    <property type="component" value="Unassembled WGS sequence"/>
</dbReference>
<feature type="transmembrane region" description="Helical" evidence="2">
    <location>
        <begin position="204"/>
        <end position="228"/>
    </location>
</feature>
<evidence type="ECO:0000313" key="4">
    <source>
        <dbReference type="Proteomes" id="UP000507470"/>
    </source>
</evidence>
<proteinExistence type="predicted"/>
<dbReference type="OrthoDB" id="6156976at2759"/>
<gene>
    <name evidence="3" type="ORF">MCOR_7631</name>
</gene>
<feature type="region of interest" description="Disordered" evidence="1">
    <location>
        <begin position="17"/>
        <end position="133"/>
    </location>
</feature>
<sequence length="250" mass="26286">MLSLKFPISLNKTTDKTLTTTTTQNPGTAFPPTTSTTTQNPGTTSPSTTYPITQNPGIAFPSTTSTTTQNPGTASPSTTSTITQNPGTTSPSTTSTTTQNPGTTSPSTTSTTTQNPGTTSASTTITTPTTTTKPDAISCQCPCSSLGIGTRQDLSNYTIGELFEMLAPQLAKMEKELSVDKSSLSATINTRISAKDERKSSQSIGILGIAFIVSVILGVVIIDLMSIVKFMKPRLKKRKTDTSKPEERSE</sequence>
<name>A0A6J8AGJ1_MYTCO</name>